<feature type="compositionally biased region" description="Low complexity" evidence="10">
    <location>
        <begin position="253"/>
        <end position="267"/>
    </location>
</feature>
<gene>
    <name evidence="8 11" type="primary">menA</name>
    <name evidence="11" type="ORF">GCM10025872_03850</name>
</gene>
<keyword evidence="4 8" id="KW-0808">Transferase</keyword>
<comment type="pathway">
    <text evidence="8">Quinol/quinone metabolism; menaquinone biosynthesis; menaquinol from 1,4-dihydroxy-2-naphthoate: step 1/2.</text>
</comment>
<evidence type="ECO:0000256" key="5">
    <source>
        <dbReference type="ARBA" id="ARBA00022692"/>
    </source>
</evidence>
<reference evidence="12" key="1">
    <citation type="journal article" date="2019" name="Int. J. Syst. Evol. Microbiol.">
        <title>The Global Catalogue of Microorganisms (GCM) 10K type strain sequencing project: providing services to taxonomists for standard genome sequencing and annotation.</title>
        <authorList>
            <consortium name="The Broad Institute Genomics Platform"/>
            <consortium name="The Broad Institute Genome Sequencing Center for Infectious Disease"/>
            <person name="Wu L."/>
            <person name="Ma J."/>
        </authorList>
    </citation>
    <scope>NUCLEOTIDE SEQUENCE [LARGE SCALE GENOMIC DNA]</scope>
    <source>
        <strain evidence="12">NBRC 110608</strain>
    </source>
</reference>
<proteinExistence type="inferred from homology"/>
<keyword evidence="12" id="KW-1185">Reference proteome</keyword>
<feature type="transmembrane region" description="Helical" evidence="8">
    <location>
        <begin position="15"/>
        <end position="33"/>
    </location>
</feature>
<dbReference type="NCBIfam" id="NF004751">
    <property type="entry name" value="PRK06080.1-3"/>
    <property type="match status" value="1"/>
</dbReference>
<feature type="transmembrane region" description="Helical" evidence="8">
    <location>
        <begin position="137"/>
        <end position="157"/>
    </location>
</feature>
<dbReference type="Proteomes" id="UP001321421">
    <property type="component" value="Chromosome"/>
</dbReference>
<comment type="function">
    <text evidence="8">Conversion of 1,4-dihydroxy-2-naphthoate (DHNA) to demethylmenaquinone (DMK).</text>
</comment>
<evidence type="ECO:0000256" key="10">
    <source>
        <dbReference type="SAM" id="MobiDB-lite"/>
    </source>
</evidence>
<sequence length="312" mass="32423">MATLQQWVDGARPRTLPAAIAPVLVGTGSAYAMERANPGLGLLAAIVAIALQIGVNYANDYSDGIRGTDDARVGPVRLVGQGLADPANVKLAAFLCFGVAALAGLTLVTLANTPWLLLVGVACVIAAWKYTGGKNPYGYLGLGEVFVFIFFGLVAVLGTTYTQAKQLELTTWAGAIGVGAIACAVLVVNNLRDIPSDTEAGKRTLAVRMGDHASRVFFASLIGVSVVAVGVIALDYPSRSSPWSRSSRRSLRSARSAAAPPAAPSSRHWPRPGSTCWRTACCWASASGSPRRSEAPPGVAPADPGRTQTVHE</sequence>
<keyword evidence="3 8" id="KW-1003">Cell membrane</keyword>
<keyword evidence="5 8" id="KW-0812">Transmembrane</keyword>
<evidence type="ECO:0000256" key="6">
    <source>
        <dbReference type="ARBA" id="ARBA00022989"/>
    </source>
</evidence>
<feature type="transmembrane region" description="Helical" evidence="8">
    <location>
        <begin position="216"/>
        <end position="236"/>
    </location>
</feature>
<dbReference type="EC" id="2.5.1.74" evidence="8 9"/>
<dbReference type="InterPro" id="IPR004657">
    <property type="entry name" value="MenA"/>
</dbReference>
<keyword evidence="7 8" id="KW-0472">Membrane</keyword>
<evidence type="ECO:0000313" key="11">
    <source>
        <dbReference type="EMBL" id="BDZ56728.1"/>
    </source>
</evidence>
<accession>A0ABM8H7C0</accession>
<evidence type="ECO:0000256" key="9">
    <source>
        <dbReference type="NCBIfam" id="TIGR00751"/>
    </source>
</evidence>
<dbReference type="NCBIfam" id="TIGR00751">
    <property type="entry name" value="menA"/>
    <property type="match status" value="1"/>
</dbReference>
<dbReference type="Pfam" id="PF01040">
    <property type="entry name" value="UbiA"/>
    <property type="match status" value="1"/>
</dbReference>
<evidence type="ECO:0000256" key="3">
    <source>
        <dbReference type="ARBA" id="ARBA00022475"/>
    </source>
</evidence>
<feature type="transmembrane region" description="Helical" evidence="8">
    <location>
        <begin position="169"/>
        <end position="188"/>
    </location>
</feature>
<keyword evidence="2 8" id="KW-0474">Menaquinone biosynthesis</keyword>
<keyword evidence="6 8" id="KW-1133">Transmembrane helix</keyword>
<evidence type="ECO:0000313" key="12">
    <source>
        <dbReference type="Proteomes" id="UP001321421"/>
    </source>
</evidence>
<dbReference type="PANTHER" id="PTHR13929:SF0">
    <property type="entry name" value="UBIA PRENYLTRANSFERASE DOMAIN-CONTAINING PROTEIN 1"/>
    <property type="match status" value="1"/>
</dbReference>
<comment type="catalytic activity">
    <reaction evidence="8">
        <text>an all-trans-polyprenyl diphosphate + 1,4-dihydroxy-2-naphthoate + H(+) = a 2-demethylmenaquinol + CO2 + diphosphate</text>
        <dbReference type="Rhea" id="RHEA:26478"/>
        <dbReference type="Rhea" id="RHEA-COMP:9563"/>
        <dbReference type="Rhea" id="RHEA-COMP:9564"/>
        <dbReference type="ChEBI" id="CHEBI:11173"/>
        <dbReference type="ChEBI" id="CHEBI:15378"/>
        <dbReference type="ChEBI" id="CHEBI:16526"/>
        <dbReference type="ChEBI" id="CHEBI:33019"/>
        <dbReference type="ChEBI" id="CHEBI:55437"/>
        <dbReference type="ChEBI" id="CHEBI:58914"/>
        <dbReference type="EC" id="2.5.1.74"/>
    </reaction>
</comment>
<feature type="transmembrane region" description="Helical" evidence="8">
    <location>
        <begin position="40"/>
        <end position="58"/>
    </location>
</feature>
<evidence type="ECO:0000256" key="4">
    <source>
        <dbReference type="ARBA" id="ARBA00022679"/>
    </source>
</evidence>
<evidence type="ECO:0000256" key="2">
    <source>
        <dbReference type="ARBA" id="ARBA00022428"/>
    </source>
</evidence>
<protein>
    <recommendedName>
        <fullName evidence="8 9">1,4-dihydroxy-2-naphthoate octaprenyltransferase</fullName>
        <shortName evidence="8">DHNA-octaprenyltransferase</shortName>
        <ecNumber evidence="8 9">2.5.1.74</ecNumber>
    </recommendedName>
</protein>
<evidence type="ECO:0000256" key="8">
    <source>
        <dbReference type="HAMAP-Rule" id="MF_01937"/>
    </source>
</evidence>
<evidence type="ECO:0000256" key="7">
    <source>
        <dbReference type="ARBA" id="ARBA00023136"/>
    </source>
</evidence>
<feature type="transmembrane region" description="Helical" evidence="8">
    <location>
        <begin position="91"/>
        <end position="108"/>
    </location>
</feature>
<dbReference type="CDD" id="cd13962">
    <property type="entry name" value="PT_UbiA_UBIAD1"/>
    <property type="match status" value="1"/>
</dbReference>
<feature type="region of interest" description="Disordered" evidence="10">
    <location>
        <begin position="238"/>
        <end position="274"/>
    </location>
</feature>
<dbReference type="HAMAP" id="MF_01937">
    <property type="entry name" value="MenA_1"/>
    <property type="match status" value="1"/>
</dbReference>
<feature type="region of interest" description="Disordered" evidence="10">
    <location>
        <begin position="286"/>
        <end position="312"/>
    </location>
</feature>
<comment type="similarity">
    <text evidence="8">Belongs to the MenA family. Type 1 subfamily.</text>
</comment>
<dbReference type="EMBL" id="AP027735">
    <property type="protein sequence ID" value="BDZ56728.1"/>
    <property type="molecule type" value="Genomic_DNA"/>
</dbReference>
<evidence type="ECO:0000256" key="1">
    <source>
        <dbReference type="ARBA" id="ARBA00004141"/>
    </source>
</evidence>
<dbReference type="InterPro" id="IPR000537">
    <property type="entry name" value="UbiA_prenyltransferase"/>
</dbReference>
<name>A0ABM8H7C0_9MICO</name>
<organism evidence="11 12">
    <name type="scientific">Barrientosiimonas endolithica</name>
    <dbReference type="NCBI Taxonomy" id="1535208"/>
    <lineage>
        <taxon>Bacteria</taxon>
        <taxon>Bacillati</taxon>
        <taxon>Actinomycetota</taxon>
        <taxon>Actinomycetes</taxon>
        <taxon>Micrococcales</taxon>
        <taxon>Dermacoccaceae</taxon>
        <taxon>Barrientosiimonas</taxon>
    </lineage>
</organism>
<dbReference type="InterPro" id="IPR026046">
    <property type="entry name" value="UBIAD1"/>
</dbReference>
<comment type="subcellular location">
    <subcellularLocation>
        <location evidence="8">Cell membrane</location>
        <topology evidence="8">Multi-pass membrane protein</topology>
    </subcellularLocation>
    <subcellularLocation>
        <location evidence="1">Membrane</location>
        <topology evidence="1">Multi-pass membrane protein</topology>
    </subcellularLocation>
</comment>
<dbReference type="PANTHER" id="PTHR13929">
    <property type="entry name" value="1,4-DIHYDROXY-2-NAPHTHOATE OCTAPRENYLTRANSFERASE"/>
    <property type="match status" value="1"/>
</dbReference>